<dbReference type="PANTHER" id="PTHR30093">
    <property type="entry name" value="GENERAL SECRETION PATHWAY PROTEIN G"/>
    <property type="match status" value="1"/>
</dbReference>
<dbReference type="Gene3D" id="3.30.700.10">
    <property type="entry name" value="Glycoprotein, Type 4 Pilin"/>
    <property type="match status" value="1"/>
</dbReference>
<reference evidence="5 6" key="1">
    <citation type="submission" date="2012-06" db="EMBL/GenBank/DDBJ databases">
        <title>The Genome Sequence of Aeromonas hydrophila SSU.</title>
        <authorList>
            <consortium name="The Broad Institute Genome Sequencing Platform"/>
            <person name="Earl A."/>
            <person name="Ward D."/>
            <person name="Feldgarden M."/>
            <person name="Gevers D."/>
            <person name="Chopra A."/>
            <person name="Walker B."/>
            <person name="Young S.K."/>
            <person name="Zeng Q."/>
            <person name="Gargeya S."/>
            <person name="Fitzgerald M."/>
            <person name="Haas B."/>
            <person name="Abouelleil A."/>
            <person name="Alvarado L."/>
            <person name="Arachchi H.M."/>
            <person name="Berlin A.M."/>
            <person name="Chapman S.B."/>
            <person name="Goldberg J."/>
            <person name="Griggs A."/>
            <person name="Gujja S."/>
            <person name="Hansen M."/>
            <person name="Howarth C."/>
            <person name="Imamovic A."/>
            <person name="Larimer J."/>
            <person name="McCowan C."/>
            <person name="Montmayeur A."/>
            <person name="Murphy C."/>
            <person name="Neiman D."/>
            <person name="Pearson M."/>
            <person name="Priest M."/>
            <person name="Roberts A."/>
            <person name="Saif S."/>
            <person name="Shea T."/>
            <person name="Sisk P."/>
            <person name="Sykes S."/>
            <person name="Wortman J."/>
            <person name="Nusbaum C."/>
            <person name="Birren B."/>
        </authorList>
    </citation>
    <scope>NUCLEOTIDE SEQUENCE [LARGE SCALE GENOMIC DNA]</scope>
    <source>
        <strain evidence="5 6">SSU</strain>
    </source>
</reference>
<dbReference type="HOGENOM" id="CLU_091705_4_1_6"/>
<gene>
    <name evidence="5" type="ORF">HMPREF1171_03056</name>
</gene>
<dbReference type="InterPro" id="IPR001082">
    <property type="entry name" value="Pilin"/>
</dbReference>
<dbReference type="PANTHER" id="PTHR30093:SF34">
    <property type="entry name" value="PREPILIN PEPTIDASE-DEPENDENT PROTEIN D"/>
    <property type="match status" value="1"/>
</dbReference>
<feature type="transmembrane region" description="Helical" evidence="4">
    <location>
        <begin position="6"/>
        <end position="30"/>
    </location>
</feature>
<dbReference type="GO" id="GO:0043107">
    <property type="term" value="P:type IV pilus-dependent motility"/>
    <property type="evidence" value="ECO:0007669"/>
    <property type="project" value="TreeGrafter"/>
</dbReference>
<dbReference type="SUPFAM" id="SSF54523">
    <property type="entry name" value="Pili subunits"/>
    <property type="match status" value="1"/>
</dbReference>
<dbReference type="AlphaFoldDB" id="K1J908"/>
<dbReference type="RefSeq" id="WP_005305643.1">
    <property type="nucleotide sequence ID" value="NZ_CAWOOM010000060.1"/>
</dbReference>
<dbReference type="InterPro" id="IPR045584">
    <property type="entry name" value="Pilin-like"/>
</dbReference>
<keyword evidence="4" id="KW-1133">Transmembrane helix</keyword>
<evidence type="ECO:0000256" key="3">
    <source>
        <dbReference type="RuleBase" id="RU000389"/>
    </source>
</evidence>
<sequence length="150" mass="14700">MNKQSGFTLIELMIVVAIVAILAAIALPAYQTYTQKARFSEVVAATGSFKTAIELCAQSTAAPDGVLSTCDAGTNGVPANIAAANGNVASVSVDAATNAITATAVGAAGAPVNGLTGETYIIVPTVLTGKVTWAANPAGNVGTCVAAGIC</sequence>
<evidence type="ECO:0000256" key="1">
    <source>
        <dbReference type="ARBA" id="ARBA00005233"/>
    </source>
</evidence>
<keyword evidence="6" id="KW-1185">Reference proteome</keyword>
<evidence type="ECO:0000256" key="2">
    <source>
        <dbReference type="ARBA" id="ARBA00022481"/>
    </source>
</evidence>
<proteinExistence type="inferred from homology"/>
<dbReference type="NCBIfam" id="TIGR02532">
    <property type="entry name" value="IV_pilin_GFxxxE"/>
    <property type="match status" value="1"/>
</dbReference>
<organism evidence="5 6">
    <name type="scientific">Aeromonas dhakensis</name>
    <dbReference type="NCBI Taxonomy" id="196024"/>
    <lineage>
        <taxon>Bacteria</taxon>
        <taxon>Pseudomonadati</taxon>
        <taxon>Pseudomonadota</taxon>
        <taxon>Gammaproteobacteria</taxon>
        <taxon>Aeromonadales</taxon>
        <taxon>Aeromonadaceae</taxon>
        <taxon>Aeromonas</taxon>
    </lineage>
</organism>
<name>K1J908_9GAMM</name>
<comment type="caution">
    <text evidence="5">The sequence shown here is derived from an EMBL/GenBank/DDBJ whole genome shotgun (WGS) entry which is preliminary data.</text>
</comment>
<dbReference type="Pfam" id="PF00114">
    <property type="entry name" value="Pilin"/>
    <property type="match status" value="1"/>
</dbReference>
<keyword evidence="2" id="KW-0488">Methylation</keyword>
<protein>
    <submittedName>
        <fullName evidence="5">Prepilin-type N-terminal cleavage/methylation domain-containing protein</fullName>
    </submittedName>
</protein>
<evidence type="ECO:0000313" key="5">
    <source>
        <dbReference type="EMBL" id="EKB26861.1"/>
    </source>
</evidence>
<keyword evidence="4" id="KW-0472">Membrane</keyword>
<comment type="similarity">
    <text evidence="1 3">Belongs to the N-Me-Phe pilin family.</text>
</comment>
<evidence type="ECO:0000256" key="4">
    <source>
        <dbReference type="SAM" id="Phobius"/>
    </source>
</evidence>
<dbReference type="GO" id="GO:0007155">
    <property type="term" value="P:cell adhesion"/>
    <property type="evidence" value="ECO:0007669"/>
    <property type="project" value="InterPro"/>
</dbReference>
<dbReference type="GO" id="GO:0044096">
    <property type="term" value="C:type IV pilus"/>
    <property type="evidence" value="ECO:0007669"/>
    <property type="project" value="TreeGrafter"/>
</dbReference>
<dbReference type="Proteomes" id="UP000005149">
    <property type="component" value="Unassembled WGS sequence"/>
</dbReference>
<keyword evidence="3" id="KW-0281">Fimbrium</keyword>
<dbReference type="EMBL" id="AGWR01000028">
    <property type="protein sequence ID" value="EKB26861.1"/>
    <property type="molecule type" value="Genomic_DNA"/>
</dbReference>
<dbReference type="PROSITE" id="PS00409">
    <property type="entry name" value="PROKAR_NTER_METHYL"/>
    <property type="match status" value="1"/>
</dbReference>
<dbReference type="InterPro" id="IPR012902">
    <property type="entry name" value="N_methyl_site"/>
</dbReference>
<dbReference type="Pfam" id="PF07963">
    <property type="entry name" value="N_methyl"/>
    <property type="match status" value="1"/>
</dbReference>
<keyword evidence="4" id="KW-0812">Transmembrane</keyword>
<evidence type="ECO:0000313" key="6">
    <source>
        <dbReference type="Proteomes" id="UP000005149"/>
    </source>
</evidence>
<accession>K1J908</accession>